<dbReference type="EMBL" id="CAKOGP040001758">
    <property type="protein sequence ID" value="CAJ1948869.1"/>
    <property type="molecule type" value="Genomic_DNA"/>
</dbReference>
<dbReference type="InterPro" id="IPR026898">
    <property type="entry name" value="PrsW"/>
</dbReference>
<feature type="transmembrane region" description="Helical" evidence="2">
    <location>
        <begin position="489"/>
        <end position="510"/>
    </location>
</feature>
<dbReference type="GO" id="GO:0008233">
    <property type="term" value="F:peptidase activity"/>
    <property type="evidence" value="ECO:0007669"/>
    <property type="project" value="InterPro"/>
</dbReference>
<keyword evidence="2" id="KW-0812">Transmembrane</keyword>
<feature type="transmembrane region" description="Helical" evidence="2">
    <location>
        <begin position="396"/>
        <end position="414"/>
    </location>
</feature>
<sequence>MPLHEEEQATSLIASAKQQMSNGTAAKKKRRKKRRQNKREYRGIFSSSICDMFTSPARSKTDACALACCGIWLWERNQFLLHGKHPKKWTQRPLETALFLLLIATLVLASIDLESKALKICVIIIVAIGIWRLLEFEYSRSRFRKELAEEEFHRQNLIHNNATAEDAMVLEPGHAQRRLSPTATERTDIGQEEHLKQFLSLHWNEINRRHNLLNCVRNDTHVVVDDDNDEEYEDEDEEFDVDDEDNRDFCQRLWNCFANVLCNTCCMCWCVWCGMCAIAQEHRHLAKVLPNTPSLWQRDYITMQPWSEYFPSILALRNSENMSFWAHCKALSELSSKLLKACGIFLLFAILLTMFLPVQYEKWQLGIMFGALVEPIAILFLTYWYWNRLDVSLDAIVKYFSSGFFLCTSMVLVYEFLASMVASFAVVTYSFLGTLMLVLFGDVEIDNFEDVNMDEQSIFDVMAPPDMGGNTTTTTATDEAENTLKLPTAFVLTIAILGALLNAFGVAALVEETFKYLSFWMVEHPDMENNVSLVPLSADDERHQGENAGLLSAGSQPTTHSSVDPSAQSSSKHPISLESRGAAITVSMIAVAAGFACAENLLYIFVYTENDLAAETTTLILRALFPVHPLCAAIQSIAVVQRDIEKDRSVGVGRIIFAAFLLHGSFDFILMAYASVMRILKGDDESDTDEEAQTSMADWIVFGCSLLIPLMGLEFYFYYARKQTKRLVDLDTGRVSSSQQVGDEPPEVV</sequence>
<evidence type="ECO:0000313" key="3">
    <source>
        <dbReference type="EMBL" id="CAJ1948869.1"/>
    </source>
</evidence>
<feature type="transmembrane region" description="Helical" evidence="2">
    <location>
        <begin position="619"/>
        <end position="640"/>
    </location>
</feature>
<feature type="transmembrane region" description="Helical" evidence="2">
    <location>
        <begin position="582"/>
        <end position="607"/>
    </location>
</feature>
<keyword evidence="4" id="KW-1185">Reference proteome</keyword>
<evidence type="ECO:0008006" key="5">
    <source>
        <dbReference type="Google" id="ProtNLM"/>
    </source>
</evidence>
<organism evidence="3 4">
    <name type="scientific">Cylindrotheca closterium</name>
    <dbReference type="NCBI Taxonomy" id="2856"/>
    <lineage>
        <taxon>Eukaryota</taxon>
        <taxon>Sar</taxon>
        <taxon>Stramenopiles</taxon>
        <taxon>Ochrophyta</taxon>
        <taxon>Bacillariophyta</taxon>
        <taxon>Bacillariophyceae</taxon>
        <taxon>Bacillariophycidae</taxon>
        <taxon>Bacillariales</taxon>
        <taxon>Bacillariaceae</taxon>
        <taxon>Cylindrotheca</taxon>
    </lineage>
</organism>
<feature type="compositionally biased region" description="Polar residues" evidence="1">
    <location>
        <begin position="553"/>
        <end position="573"/>
    </location>
</feature>
<name>A0AAD2FPR6_9STRA</name>
<evidence type="ECO:0000313" key="4">
    <source>
        <dbReference type="Proteomes" id="UP001295423"/>
    </source>
</evidence>
<protein>
    <recommendedName>
        <fullName evidence="5">Transmembrane protein</fullName>
    </recommendedName>
</protein>
<keyword evidence="2" id="KW-0472">Membrane</keyword>
<feature type="transmembrane region" description="Helical" evidence="2">
    <location>
        <begin position="94"/>
        <end position="111"/>
    </location>
</feature>
<reference evidence="3" key="1">
    <citation type="submission" date="2023-08" db="EMBL/GenBank/DDBJ databases">
        <authorList>
            <person name="Audoor S."/>
            <person name="Bilcke G."/>
        </authorList>
    </citation>
    <scope>NUCLEOTIDE SEQUENCE</scope>
</reference>
<feature type="transmembrane region" description="Helical" evidence="2">
    <location>
        <begin position="696"/>
        <end position="719"/>
    </location>
</feature>
<evidence type="ECO:0000256" key="2">
    <source>
        <dbReference type="SAM" id="Phobius"/>
    </source>
</evidence>
<dbReference type="Pfam" id="PF13367">
    <property type="entry name" value="PrsW-protease"/>
    <property type="match status" value="1"/>
</dbReference>
<evidence type="ECO:0000256" key="1">
    <source>
        <dbReference type="SAM" id="MobiDB-lite"/>
    </source>
</evidence>
<feature type="transmembrane region" description="Helical" evidence="2">
    <location>
        <begin position="652"/>
        <end position="676"/>
    </location>
</feature>
<comment type="caution">
    <text evidence="3">The sequence shown here is derived from an EMBL/GenBank/DDBJ whole genome shotgun (WGS) entry which is preliminary data.</text>
</comment>
<feature type="transmembrane region" description="Helical" evidence="2">
    <location>
        <begin position="338"/>
        <end position="358"/>
    </location>
</feature>
<dbReference type="AlphaFoldDB" id="A0AAD2FPR6"/>
<accession>A0AAD2FPR6</accession>
<feature type="compositionally biased region" description="Basic residues" evidence="1">
    <location>
        <begin position="26"/>
        <end position="37"/>
    </location>
</feature>
<proteinExistence type="predicted"/>
<feature type="region of interest" description="Disordered" evidence="1">
    <location>
        <begin position="18"/>
        <end position="39"/>
    </location>
</feature>
<feature type="transmembrane region" description="Helical" evidence="2">
    <location>
        <begin position="117"/>
        <end position="134"/>
    </location>
</feature>
<gene>
    <name evidence="3" type="ORF">CYCCA115_LOCUS11809</name>
</gene>
<feature type="transmembrane region" description="Helical" evidence="2">
    <location>
        <begin position="365"/>
        <end position="384"/>
    </location>
</feature>
<dbReference type="Proteomes" id="UP001295423">
    <property type="component" value="Unassembled WGS sequence"/>
</dbReference>
<keyword evidence="2" id="KW-1133">Transmembrane helix</keyword>
<feature type="region of interest" description="Disordered" evidence="1">
    <location>
        <begin position="547"/>
        <end position="574"/>
    </location>
</feature>